<comment type="caution">
    <text evidence="1">The sequence shown here is derived from an EMBL/GenBank/DDBJ whole genome shotgun (WGS) entry which is preliminary data.</text>
</comment>
<reference evidence="1 2" key="1">
    <citation type="submission" date="2024-04" db="EMBL/GenBank/DDBJ databases">
        <title>Tritrichomonas musculus Genome.</title>
        <authorList>
            <person name="Alves-Ferreira E."/>
            <person name="Grigg M."/>
            <person name="Lorenzi H."/>
            <person name="Galac M."/>
        </authorList>
    </citation>
    <scope>NUCLEOTIDE SEQUENCE [LARGE SCALE GENOMIC DNA]</scope>
    <source>
        <strain evidence="1 2">EAF2021</strain>
    </source>
</reference>
<evidence type="ECO:0000313" key="1">
    <source>
        <dbReference type="EMBL" id="KAK8841374.1"/>
    </source>
</evidence>
<keyword evidence="2" id="KW-1185">Reference proteome</keyword>
<protein>
    <submittedName>
        <fullName evidence="1">Uncharacterized protein</fullName>
    </submittedName>
</protein>
<evidence type="ECO:0000313" key="2">
    <source>
        <dbReference type="Proteomes" id="UP001470230"/>
    </source>
</evidence>
<name>A0ABR2H581_9EUKA</name>
<dbReference type="EMBL" id="JAPFFF010000041">
    <property type="protein sequence ID" value="KAK8841374.1"/>
    <property type="molecule type" value="Genomic_DNA"/>
</dbReference>
<organism evidence="1 2">
    <name type="scientific">Tritrichomonas musculus</name>
    <dbReference type="NCBI Taxonomy" id="1915356"/>
    <lineage>
        <taxon>Eukaryota</taxon>
        <taxon>Metamonada</taxon>
        <taxon>Parabasalia</taxon>
        <taxon>Tritrichomonadida</taxon>
        <taxon>Tritrichomonadidae</taxon>
        <taxon>Tritrichomonas</taxon>
    </lineage>
</organism>
<dbReference type="Proteomes" id="UP001470230">
    <property type="component" value="Unassembled WGS sequence"/>
</dbReference>
<accession>A0ABR2H581</accession>
<proteinExistence type="predicted"/>
<gene>
    <name evidence="1" type="ORF">M9Y10_026989</name>
</gene>
<sequence>MQSNRKKSYQSYKFKNRNELQEVFQKSYQTLDRHYQLKMMNPIVQYLDQNGIHEYEDFILLLKNNGFRSCDIHKLIDDFQVYINASKSINNKINWIKHRELQKSNAGEKNIILNRLAIEFPNEILFFTNDYLIRNFPNKTNKNTFIQEFRSKIEHLNNTRQIKAFLKHFE</sequence>